<evidence type="ECO:0000256" key="1">
    <source>
        <dbReference type="SAM" id="MobiDB-lite"/>
    </source>
</evidence>
<proteinExistence type="predicted"/>
<feature type="region of interest" description="Disordered" evidence="1">
    <location>
        <begin position="1"/>
        <end position="56"/>
    </location>
</feature>
<name>A0ABR1E898_NECAM</name>
<evidence type="ECO:0000313" key="2">
    <source>
        <dbReference type="EMBL" id="KAK6758871.1"/>
    </source>
</evidence>
<dbReference type="EMBL" id="JAVFWL010000005">
    <property type="protein sequence ID" value="KAK6758871.1"/>
    <property type="molecule type" value="Genomic_DNA"/>
</dbReference>
<reference evidence="2 3" key="1">
    <citation type="submission" date="2023-08" db="EMBL/GenBank/DDBJ databases">
        <title>A Necator americanus chromosomal reference genome.</title>
        <authorList>
            <person name="Ilik V."/>
            <person name="Petrzelkova K.J."/>
            <person name="Pardy F."/>
            <person name="Fuh T."/>
            <person name="Niatou-Singa F.S."/>
            <person name="Gouil Q."/>
            <person name="Baker L."/>
            <person name="Ritchie M.E."/>
            <person name="Jex A.R."/>
            <person name="Gazzola D."/>
            <person name="Li H."/>
            <person name="Toshio Fujiwara R."/>
            <person name="Zhan B."/>
            <person name="Aroian R.V."/>
            <person name="Pafco B."/>
            <person name="Schwarz E.M."/>
        </authorList>
    </citation>
    <scope>NUCLEOTIDE SEQUENCE [LARGE SCALE GENOMIC DNA]</scope>
    <source>
        <strain evidence="2 3">Aroian</strain>
        <tissue evidence="2">Whole animal</tissue>
    </source>
</reference>
<comment type="caution">
    <text evidence="2">The sequence shown here is derived from an EMBL/GenBank/DDBJ whole genome shotgun (WGS) entry which is preliminary data.</text>
</comment>
<gene>
    <name evidence="2" type="primary">Necator_chrV.g21021</name>
    <name evidence="2" type="ORF">RB195_016228</name>
</gene>
<organism evidence="2 3">
    <name type="scientific">Necator americanus</name>
    <name type="common">Human hookworm</name>
    <dbReference type="NCBI Taxonomy" id="51031"/>
    <lineage>
        <taxon>Eukaryota</taxon>
        <taxon>Metazoa</taxon>
        <taxon>Ecdysozoa</taxon>
        <taxon>Nematoda</taxon>
        <taxon>Chromadorea</taxon>
        <taxon>Rhabditida</taxon>
        <taxon>Rhabditina</taxon>
        <taxon>Rhabditomorpha</taxon>
        <taxon>Strongyloidea</taxon>
        <taxon>Ancylostomatidae</taxon>
        <taxon>Bunostominae</taxon>
        <taxon>Necator</taxon>
    </lineage>
</organism>
<evidence type="ECO:0000313" key="3">
    <source>
        <dbReference type="Proteomes" id="UP001303046"/>
    </source>
</evidence>
<dbReference type="Proteomes" id="UP001303046">
    <property type="component" value="Unassembled WGS sequence"/>
</dbReference>
<keyword evidence="3" id="KW-1185">Reference proteome</keyword>
<feature type="compositionally biased region" description="Polar residues" evidence="1">
    <location>
        <begin position="15"/>
        <end position="27"/>
    </location>
</feature>
<sequence>MRNPDMVGNGAPMNGQHSQSYGPQNMLPNGAAIDTQRGPGMVNQNQPGNYGGASGYGNMGPRNTPGMYGNMGRTLGTANPSTSAVTDVQGGVEMILRKIYVPIVLAYTPNVAKGRTLKHSELNRLSGAGLPGFKPTLTSAPYVYPMNSIRGQSYPPQQYDGPVAQGK</sequence>
<accession>A0ABR1E898</accession>
<protein>
    <submittedName>
        <fullName evidence="2">Uncharacterized protein</fullName>
    </submittedName>
</protein>